<proteinExistence type="predicted"/>
<accession>A0A369VUD9</accession>
<sequence length="134" mass="13156">MLQLSTAARNALLDAIEAAAGASAILKIRTGAVPASPSAADSGTALATVALPADWMAAAAGGTKTKSGTWEDTAADATGTAGHFRIYAADGTTCHIQGTITVTGGGGDMTLDNTSLATGQDFVVNSFTLTAPNA</sequence>
<dbReference type="RefSeq" id="WP_114688429.1">
    <property type="nucleotide sequence ID" value="NZ_QQNB01000003.1"/>
</dbReference>
<organism evidence="1 2">
    <name type="scientific">Sphingomonas aracearum</name>
    <dbReference type="NCBI Taxonomy" id="2283317"/>
    <lineage>
        <taxon>Bacteria</taxon>
        <taxon>Pseudomonadati</taxon>
        <taxon>Pseudomonadota</taxon>
        <taxon>Alphaproteobacteria</taxon>
        <taxon>Sphingomonadales</taxon>
        <taxon>Sphingomonadaceae</taxon>
        <taxon>Sphingomonas</taxon>
    </lineage>
</organism>
<reference evidence="1 2" key="1">
    <citation type="submission" date="2018-07" db="EMBL/GenBank/DDBJ databases">
        <title>a novel species of Sphingomonas isolated from the rhizosphere soil of Araceae plant.</title>
        <authorList>
            <person name="Zhiyong W."/>
            <person name="Qinglan Z."/>
            <person name="Zhiwei F."/>
            <person name="Ding X."/>
            <person name="Gejiao W."/>
            <person name="Shixue Z."/>
        </authorList>
    </citation>
    <scope>NUCLEOTIDE SEQUENCE [LARGE SCALE GENOMIC DNA]</scope>
    <source>
        <strain evidence="1 2">WZY 27</strain>
    </source>
</reference>
<keyword evidence="2" id="KW-1185">Reference proteome</keyword>
<protein>
    <submittedName>
        <fullName evidence="1">Uncharacterized protein</fullName>
    </submittedName>
</protein>
<evidence type="ECO:0000313" key="1">
    <source>
        <dbReference type="EMBL" id="RDE04692.1"/>
    </source>
</evidence>
<name>A0A369VUD9_9SPHN</name>
<dbReference type="EMBL" id="QQNB01000003">
    <property type="protein sequence ID" value="RDE04692.1"/>
    <property type="molecule type" value="Genomic_DNA"/>
</dbReference>
<gene>
    <name evidence="1" type="ORF">DVW87_13970</name>
</gene>
<dbReference type="Proteomes" id="UP000253918">
    <property type="component" value="Unassembled WGS sequence"/>
</dbReference>
<comment type="caution">
    <text evidence="1">The sequence shown here is derived from an EMBL/GenBank/DDBJ whole genome shotgun (WGS) entry which is preliminary data.</text>
</comment>
<evidence type="ECO:0000313" key="2">
    <source>
        <dbReference type="Proteomes" id="UP000253918"/>
    </source>
</evidence>
<dbReference type="AlphaFoldDB" id="A0A369VUD9"/>